<dbReference type="Gene3D" id="3.40.630.30">
    <property type="match status" value="1"/>
</dbReference>
<dbReference type="InterPro" id="IPR000182">
    <property type="entry name" value="GNAT_dom"/>
</dbReference>
<dbReference type="CDD" id="cd04301">
    <property type="entry name" value="NAT_SF"/>
    <property type="match status" value="1"/>
</dbReference>
<dbReference type="RefSeq" id="WP_081150007.1">
    <property type="nucleotide sequence ID" value="NZ_CP020465.1"/>
</dbReference>
<evidence type="ECO:0000313" key="2">
    <source>
        <dbReference type="EMBL" id="ASP47383.1"/>
    </source>
</evidence>
<evidence type="ECO:0000259" key="1">
    <source>
        <dbReference type="Pfam" id="PF00583"/>
    </source>
</evidence>
<dbReference type="SUPFAM" id="SSF55729">
    <property type="entry name" value="Acyl-CoA N-acyltransferases (Nat)"/>
    <property type="match status" value="1"/>
</dbReference>
<reference evidence="2 3" key="1">
    <citation type="submission" date="2017-08" db="EMBL/GenBank/DDBJ databases">
        <title>Complete genome of Colwellia sp. NB097-1, a psychrophile bacterium ioslated from Bering Sea.</title>
        <authorList>
            <person name="Chen X."/>
        </authorList>
    </citation>
    <scope>NUCLEOTIDE SEQUENCE [LARGE SCALE GENOMIC DNA]</scope>
    <source>
        <strain evidence="2 3">NB097-1</strain>
    </source>
</reference>
<dbReference type="EMBL" id="CP020465">
    <property type="protein sequence ID" value="ASP47383.1"/>
    <property type="molecule type" value="Genomic_DNA"/>
</dbReference>
<evidence type="ECO:0000313" key="3">
    <source>
        <dbReference type="Proteomes" id="UP000202259"/>
    </source>
</evidence>
<sequence length="162" mass="19104">MNITVHKSKYTVEKATKADKKELLRFYKTQRYSARFIGQDHCYIVKINNHIIASAMISGGQVSDNFWLLHALVTVKAEQGKSIASLILQTIINDEHENENARYENIICFIDSELQQFYIKNNFSKYNTKDEIASLPVEFKQRLIRYREKQHNLHCYLYSHNK</sequence>
<name>A0A222G704_9GAMM</name>
<proteinExistence type="predicted"/>
<feature type="domain" description="N-acetyltransferase" evidence="1">
    <location>
        <begin position="35"/>
        <end position="99"/>
    </location>
</feature>
<accession>A0A222G704</accession>
<dbReference type="KEGG" id="cber:B5D82_06180"/>
<dbReference type="OrthoDB" id="6400425at2"/>
<protein>
    <submittedName>
        <fullName evidence="2">N-acetyltransferase</fullName>
    </submittedName>
</protein>
<dbReference type="InterPro" id="IPR016181">
    <property type="entry name" value="Acyl_CoA_acyltransferase"/>
</dbReference>
<dbReference type="Proteomes" id="UP000202259">
    <property type="component" value="Chromosome"/>
</dbReference>
<dbReference type="Pfam" id="PF00583">
    <property type="entry name" value="Acetyltransf_1"/>
    <property type="match status" value="1"/>
</dbReference>
<gene>
    <name evidence="2" type="ORF">B5D82_06180</name>
</gene>
<keyword evidence="2" id="KW-0808">Transferase</keyword>
<organism evidence="2 3">
    <name type="scientific">Cognaticolwellia beringensis</name>
    <dbReference type="NCBI Taxonomy" id="1967665"/>
    <lineage>
        <taxon>Bacteria</taxon>
        <taxon>Pseudomonadati</taxon>
        <taxon>Pseudomonadota</taxon>
        <taxon>Gammaproteobacteria</taxon>
        <taxon>Alteromonadales</taxon>
        <taxon>Colwelliaceae</taxon>
        <taxon>Cognaticolwellia</taxon>
    </lineage>
</organism>
<dbReference type="GO" id="GO:0016747">
    <property type="term" value="F:acyltransferase activity, transferring groups other than amino-acyl groups"/>
    <property type="evidence" value="ECO:0007669"/>
    <property type="project" value="InterPro"/>
</dbReference>
<dbReference type="AlphaFoldDB" id="A0A222G704"/>
<keyword evidence="3" id="KW-1185">Reference proteome</keyword>